<proteinExistence type="predicted"/>
<dbReference type="OMA" id="YRATENC"/>
<sequence length="194" mass="22674">MEVLPCSRVAHIERKKKPYNNNIGFYTKRNALRVAEVWMDDYKWHVYIAWNLPLENPGIDIGDVSERKALRKSLKCKNFQWYLDHVYPEMRRYNNTIAYGELRNNKAKDVCLDQGPQENHTAILYPCHGWGPQVRLLLISSFFYLFPSPHMQNGAILNKGTGRCLEVENRGMAGIDLILRSCTGQRWTIKNFIK</sequence>
<evidence type="ECO:0000313" key="2">
    <source>
        <dbReference type="Ensembl" id="ENSJHYP00000001914.1"/>
    </source>
</evidence>
<dbReference type="Gene3D" id="3.90.550.10">
    <property type="entry name" value="Spore Coat Polysaccharide Biosynthesis Protein SpsA, Chain A"/>
    <property type="match status" value="1"/>
</dbReference>
<keyword evidence="1" id="KW-1015">Disulfide bond</keyword>
<dbReference type="GO" id="GO:0006493">
    <property type="term" value="P:protein O-linked glycosylation"/>
    <property type="evidence" value="ECO:0007669"/>
    <property type="project" value="TreeGrafter"/>
</dbReference>
<protein>
    <recommendedName>
        <fullName evidence="4">Ricin B lectin domain-containing protein</fullName>
    </recommendedName>
</protein>
<reference evidence="2" key="2">
    <citation type="submission" date="2025-09" db="UniProtKB">
        <authorList>
            <consortium name="Ensembl"/>
        </authorList>
    </citation>
    <scope>IDENTIFICATION</scope>
</reference>
<organism evidence="2 3">
    <name type="scientific">Junco hyemalis</name>
    <name type="common">Dark-eyed junco</name>
    <dbReference type="NCBI Taxonomy" id="40217"/>
    <lineage>
        <taxon>Eukaryota</taxon>
        <taxon>Metazoa</taxon>
        <taxon>Chordata</taxon>
        <taxon>Craniata</taxon>
        <taxon>Vertebrata</taxon>
        <taxon>Euteleostomi</taxon>
        <taxon>Archelosauria</taxon>
        <taxon>Archosauria</taxon>
        <taxon>Dinosauria</taxon>
        <taxon>Saurischia</taxon>
        <taxon>Theropoda</taxon>
        <taxon>Coelurosauria</taxon>
        <taxon>Aves</taxon>
        <taxon>Neognathae</taxon>
        <taxon>Neoaves</taxon>
        <taxon>Telluraves</taxon>
        <taxon>Australaves</taxon>
        <taxon>Passeriformes</taxon>
        <taxon>Passerellidae</taxon>
        <taxon>Junco</taxon>
    </lineage>
</organism>
<dbReference type="PANTHER" id="PTHR11675:SF38">
    <property type="entry name" value="POLYPEPTIDE N-ACETYLGALACTOSAMINYLTRANSFERASE 17"/>
    <property type="match status" value="1"/>
</dbReference>
<accession>A0A8C5IF39</accession>
<reference evidence="2" key="1">
    <citation type="submission" date="2025-08" db="UniProtKB">
        <authorList>
            <consortium name="Ensembl"/>
        </authorList>
    </citation>
    <scope>IDENTIFICATION</scope>
</reference>
<dbReference type="AlphaFoldDB" id="A0A8C5IF39"/>
<dbReference type="GO" id="GO:0005794">
    <property type="term" value="C:Golgi apparatus"/>
    <property type="evidence" value="ECO:0007669"/>
    <property type="project" value="TreeGrafter"/>
</dbReference>
<dbReference type="Proteomes" id="UP000694408">
    <property type="component" value="Unplaced"/>
</dbReference>
<keyword evidence="3" id="KW-1185">Reference proteome</keyword>
<evidence type="ECO:0000313" key="3">
    <source>
        <dbReference type="Proteomes" id="UP000694408"/>
    </source>
</evidence>
<name>A0A8C5IF39_JUNHY</name>
<dbReference type="PANTHER" id="PTHR11675">
    <property type="entry name" value="N-ACETYLGALACTOSAMINYLTRANSFERASE"/>
    <property type="match status" value="1"/>
</dbReference>
<dbReference type="Ensembl" id="ENSJHYT00000002368.1">
    <property type="protein sequence ID" value="ENSJHYP00000001914.1"/>
    <property type="gene ID" value="ENSJHYG00000001633.1"/>
</dbReference>
<dbReference type="InterPro" id="IPR029044">
    <property type="entry name" value="Nucleotide-diphossugar_trans"/>
</dbReference>
<dbReference type="SUPFAM" id="SSF53448">
    <property type="entry name" value="Nucleotide-diphospho-sugar transferases"/>
    <property type="match status" value="1"/>
</dbReference>
<dbReference type="InterPro" id="IPR035992">
    <property type="entry name" value="Ricin_B-like_lectins"/>
</dbReference>
<evidence type="ECO:0000256" key="1">
    <source>
        <dbReference type="ARBA" id="ARBA00023157"/>
    </source>
</evidence>
<evidence type="ECO:0008006" key="4">
    <source>
        <dbReference type="Google" id="ProtNLM"/>
    </source>
</evidence>
<dbReference type="Gene3D" id="2.80.10.50">
    <property type="match status" value="1"/>
</dbReference>
<dbReference type="FunFam" id="3.90.550.10:FF:000192">
    <property type="entry name" value="Polypeptide N-acetylgalactosaminyltransferase 9"/>
    <property type="match status" value="1"/>
</dbReference>
<dbReference type="SUPFAM" id="SSF50370">
    <property type="entry name" value="Ricin B-like lectins"/>
    <property type="match status" value="1"/>
</dbReference>
<dbReference type="GO" id="GO:0004653">
    <property type="term" value="F:polypeptide N-acetylgalactosaminyltransferase activity"/>
    <property type="evidence" value="ECO:0007669"/>
    <property type="project" value="TreeGrafter"/>
</dbReference>